<name>A0ABD0LC44_9CAEN</name>
<dbReference type="Proteomes" id="UP001519460">
    <property type="component" value="Unassembled WGS sequence"/>
</dbReference>
<dbReference type="PANTHER" id="PTHR19303">
    <property type="entry name" value="TRANSPOSON"/>
    <property type="match status" value="1"/>
</dbReference>
<dbReference type="Gene3D" id="1.10.10.60">
    <property type="entry name" value="Homeodomain-like"/>
    <property type="match status" value="2"/>
</dbReference>
<evidence type="ECO:0000313" key="5">
    <source>
        <dbReference type="Proteomes" id="UP001519460"/>
    </source>
</evidence>
<dbReference type="InterPro" id="IPR050863">
    <property type="entry name" value="CenT-Element_Derived"/>
</dbReference>
<evidence type="ECO:0000256" key="2">
    <source>
        <dbReference type="SAM" id="MobiDB-lite"/>
    </source>
</evidence>
<keyword evidence="1" id="KW-0238">DNA-binding</keyword>
<feature type="domain" description="HTH CENPB-type" evidence="3">
    <location>
        <begin position="305"/>
        <end position="376"/>
    </location>
</feature>
<keyword evidence="5" id="KW-1185">Reference proteome</keyword>
<dbReference type="Pfam" id="PF03221">
    <property type="entry name" value="HTH_Tnp_Tc5"/>
    <property type="match status" value="1"/>
</dbReference>
<dbReference type="SUPFAM" id="SSF46689">
    <property type="entry name" value="Homeodomain-like"/>
    <property type="match status" value="1"/>
</dbReference>
<dbReference type="InterPro" id="IPR004875">
    <property type="entry name" value="DDE_SF_endonuclease_dom"/>
</dbReference>
<dbReference type="Pfam" id="PF03184">
    <property type="entry name" value="DDE_1"/>
    <property type="match status" value="1"/>
</dbReference>
<evidence type="ECO:0000313" key="4">
    <source>
        <dbReference type="EMBL" id="KAK7496858.1"/>
    </source>
</evidence>
<dbReference type="AlphaFoldDB" id="A0ABD0LC44"/>
<evidence type="ECO:0000259" key="3">
    <source>
        <dbReference type="PROSITE" id="PS51253"/>
    </source>
</evidence>
<protein>
    <recommendedName>
        <fullName evidence="3">HTH CENPB-type domain-containing protein</fullName>
    </recommendedName>
</protein>
<dbReference type="PROSITE" id="PS51253">
    <property type="entry name" value="HTH_CENPB"/>
    <property type="match status" value="1"/>
</dbReference>
<proteinExistence type="predicted"/>
<comment type="caution">
    <text evidence="4">The sequence shown here is derived from an EMBL/GenBank/DDBJ whole genome shotgun (WGS) entry which is preliminary data.</text>
</comment>
<dbReference type="InterPro" id="IPR009057">
    <property type="entry name" value="Homeodomain-like_sf"/>
</dbReference>
<feature type="region of interest" description="Disordered" evidence="2">
    <location>
        <begin position="698"/>
        <end position="721"/>
    </location>
</feature>
<dbReference type="EMBL" id="JACVVK020000063">
    <property type="protein sequence ID" value="KAK7496858.1"/>
    <property type="molecule type" value="Genomic_DNA"/>
</dbReference>
<reference evidence="4 5" key="1">
    <citation type="journal article" date="2023" name="Sci. Data">
        <title>Genome assembly of the Korean intertidal mud-creeper Batillaria attramentaria.</title>
        <authorList>
            <person name="Patra A.K."/>
            <person name="Ho P.T."/>
            <person name="Jun S."/>
            <person name="Lee S.J."/>
            <person name="Kim Y."/>
            <person name="Won Y.J."/>
        </authorList>
    </citation>
    <scope>NUCLEOTIDE SEQUENCE [LARGE SCALE GENOMIC DNA]</scope>
    <source>
        <strain evidence="4">Wonlab-2016</strain>
    </source>
</reference>
<accession>A0ABD0LC44</accession>
<feature type="region of interest" description="Disordered" evidence="2">
    <location>
        <begin position="102"/>
        <end position="142"/>
    </location>
</feature>
<evidence type="ECO:0000256" key="1">
    <source>
        <dbReference type="ARBA" id="ARBA00023125"/>
    </source>
</evidence>
<organism evidence="4 5">
    <name type="scientific">Batillaria attramentaria</name>
    <dbReference type="NCBI Taxonomy" id="370345"/>
    <lineage>
        <taxon>Eukaryota</taxon>
        <taxon>Metazoa</taxon>
        <taxon>Spiralia</taxon>
        <taxon>Lophotrochozoa</taxon>
        <taxon>Mollusca</taxon>
        <taxon>Gastropoda</taxon>
        <taxon>Caenogastropoda</taxon>
        <taxon>Sorbeoconcha</taxon>
        <taxon>Cerithioidea</taxon>
        <taxon>Batillariidae</taxon>
        <taxon>Batillaria</taxon>
    </lineage>
</organism>
<gene>
    <name evidence="4" type="ORF">BaRGS_00011838</name>
</gene>
<dbReference type="PANTHER" id="PTHR19303:SF73">
    <property type="entry name" value="PROTEIN PDC2"/>
    <property type="match status" value="1"/>
</dbReference>
<dbReference type="GO" id="GO:0003677">
    <property type="term" value="F:DNA binding"/>
    <property type="evidence" value="ECO:0007669"/>
    <property type="project" value="UniProtKB-KW"/>
</dbReference>
<feature type="region of interest" description="Disordered" evidence="2">
    <location>
        <begin position="1"/>
        <end position="65"/>
    </location>
</feature>
<sequence>MDNTTEGVSDGDGSDSDRDSACTLYNTDGGSDQLPHCKSDDNPSDSDNTHFLNKGSPLGDRDHLTGMIHDMIGDIMPKPGTSEGADSTTSDFVERALCEVTGREDGDTSATQRPPSLFEVQSREERAGEGLHSPQMPPAAHRPPSGPFVVGDQMDMMAEAFAGKFLESSLSGSSSSLLLDSSPMHSPPGLDPNSYLSPSLMDKMKWMPRASDQGSAFPSRKSTEFQGLVLRSVPRQQKVRTDLSLSDRVRLINMSETTGKSQRSLAAEFHISVGSVNNILRRKREYLEAFEKKEKQPSSKTFCYSRPGPKPSSFSDIHMLIVRWLEIARMKMKPLSWPIILEKARVFATRLNIPNFTFSEPWLEQLKHSLDIPPPRVQRGIKSESDAKVLTMWQKMLPFLVQGYDPENIFTVTETAVYYKCLPMRCLIGEPVAKLQGSQSHMDMLEHRLTVLLCCNALGERLKPLVISRHARPASLTGVRMTELPVVWCHQSEGVMTTDIFAGWLRSLDAAMGQQRRQIALFMDMTPSHLASVLLKHTSLKFYLDNSAHLLQPLNQGVVRTLKGYYRRRLLQATLARSNTVDSSLQSVQSISELDAIFWIQEAWRSISTETIGACFQAAAFPDSTESTSIERASVSVESLPSDLPLLVQRCSRVFRFAPMSVEVFIEFDSQLPCHHGDTEDWESSLVAEAMGRRIKSEPVDNSAGDISEAGSSHSLPDDERASVSAVSASNALECLSKLKRFSSSNIGLLTTVYELEGLVLDSLHNTQHSLASGSHANLGLAAIPITCD</sequence>
<dbReference type="InterPro" id="IPR006600">
    <property type="entry name" value="HTH_CenpB_DNA-bd_dom"/>
</dbReference>